<feature type="compositionally biased region" description="Low complexity" evidence="1">
    <location>
        <begin position="337"/>
        <end position="350"/>
    </location>
</feature>
<feature type="compositionally biased region" description="Polar residues" evidence="1">
    <location>
        <begin position="288"/>
        <end position="297"/>
    </location>
</feature>
<evidence type="ECO:0000256" key="1">
    <source>
        <dbReference type="SAM" id="MobiDB-lite"/>
    </source>
</evidence>
<evidence type="ECO:0000313" key="2">
    <source>
        <dbReference type="EMBL" id="EKM54868.1"/>
    </source>
</evidence>
<name>K5VTQ4_PHACS</name>
<dbReference type="KEGG" id="pco:PHACADRAFT_124267"/>
<dbReference type="STRING" id="650164.K5VTQ4"/>
<dbReference type="EMBL" id="JH930473">
    <property type="protein sequence ID" value="EKM54868.1"/>
    <property type="molecule type" value="Genomic_DNA"/>
</dbReference>
<dbReference type="OrthoDB" id="3266915at2759"/>
<evidence type="ECO:0000313" key="3">
    <source>
        <dbReference type="Proteomes" id="UP000008370"/>
    </source>
</evidence>
<organism evidence="2 3">
    <name type="scientific">Phanerochaete carnosa (strain HHB-10118-sp)</name>
    <name type="common">White-rot fungus</name>
    <name type="synonym">Peniophora carnosa</name>
    <dbReference type="NCBI Taxonomy" id="650164"/>
    <lineage>
        <taxon>Eukaryota</taxon>
        <taxon>Fungi</taxon>
        <taxon>Dikarya</taxon>
        <taxon>Basidiomycota</taxon>
        <taxon>Agaricomycotina</taxon>
        <taxon>Agaricomycetes</taxon>
        <taxon>Polyporales</taxon>
        <taxon>Phanerochaetaceae</taxon>
        <taxon>Phanerochaete</taxon>
    </lineage>
</organism>
<proteinExistence type="predicted"/>
<keyword evidence="3" id="KW-1185">Reference proteome</keyword>
<feature type="compositionally biased region" description="Polar residues" evidence="1">
    <location>
        <begin position="257"/>
        <end position="279"/>
    </location>
</feature>
<dbReference type="Proteomes" id="UP000008370">
    <property type="component" value="Unassembled WGS sequence"/>
</dbReference>
<feature type="region of interest" description="Disordered" evidence="1">
    <location>
        <begin position="17"/>
        <end position="66"/>
    </location>
</feature>
<dbReference type="RefSeq" id="XP_007397543.1">
    <property type="nucleotide sequence ID" value="XM_007397481.1"/>
</dbReference>
<feature type="region of interest" description="Disordered" evidence="1">
    <location>
        <begin position="252"/>
        <end position="365"/>
    </location>
</feature>
<sequence length="397" mass="42671">MYNGSMTVKAKGNNALHTPFNHARKAPQTAVKLKSTATSSLHASRPLGDKTPFPNRQYAPAQQLRTPKPQAAKLLLEVQDEAPEMLAQTPECLLLPSATRRRKSLRLPSAISKSLKTPATKGNYWDVSDGDLELSIGEGDSLGESVAGGDPALNTGAEEDDDIEYMPPKVPEQPWVPPFDMPDYKTLGRALLRVAHGERVDDSADVYYTQDIESQIDVPQLLTDSGAFELSTLEMYDTDDDDPFAAAERDIAAAKQSAVSKRTRTPSVGSNPQPDSRSGGTLARPDSRSSLQSHSALTPTPPTTHRVTRSSSIISIEKHSITSTATAGTNARRVQPARAASSRSTAAHTSLKPMVRSTSAKPATTTKLVEPIPKAVTATASQSDLPIVADMEFLFTF</sequence>
<feature type="compositionally biased region" description="Polar residues" evidence="1">
    <location>
        <begin position="356"/>
        <end position="365"/>
    </location>
</feature>
<dbReference type="HOGENOM" id="CLU_694654_0_0_1"/>
<reference evidence="2 3" key="1">
    <citation type="journal article" date="2012" name="BMC Genomics">
        <title>Comparative genomics of the white-rot fungi, Phanerochaete carnosa and P. chrysosporium, to elucidate the genetic basis of the distinct wood types they colonize.</title>
        <authorList>
            <person name="Suzuki H."/>
            <person name="MacDonald J."/>
            <person name="Syed K."/>
            <person name="Salamov A."/>
            <person name="Hori C."/>
            <person name="Aerts A."/>
            <person name="Henrissat B."/>
            <person name="Wiebenga A."/>
            <person name="vanKuyk P.A."/>
            <person name="Barry K."/>
            <person name="Lindquist E."/>
            <person name="LaButti K."/>
            <person name="Lapidus A."/>
            <person name="Lucas S."/>
            <person name="Coutinho P."/>
            <person name="Gong Y."/>
            <person name="Samejima M."/>
            <person name="Mahadevan R."/>
            <person name="Abou-Zaid M."/>
            <person name="de Vries R.P."/>
            <person name="Igarashi K."/>
            <person name="Yadav J.S."/>
            <person name="Grigoriev I.V."/>
            <person name="Master E.R."/>
        </authorList>
    </citation>
    <scope>NUCLEOTIDE SEQUENCE [LARGE SCALE GENOMIC DNA]</scope>
    <source>
        <strain evidence="2 3">HHB-10118-sp</strain>
    </source>
</reference>
<dbReference type="AlphaFoldDB" id="K5VTQ4"/>
<dbReference type="GeneID" id="18907987"/>
<gene>
    <name evidence="2" type="ORF">PHACADRAFT_124267</name>
</gene>
<protein>
    <submittedName>
        <fullName evidence="2">Uncharacterized protein</fullName>
    </submittedName>
</protein>
<feature type="region of interest" description="Disordered" evidence="1">
    <location>
        <begin position="142"/>
        <end position="161"/>
    </location>
</feature>
<dbReference type="InParanoid" id="K5VTQ4"/>
<accession>K5VTQ4</accession>